<accession>A0A1N7JM89</accession>
<keyword evidence="2" id="KW-1185">Reference proteome</keyword>
<protein>
    <submittedName>
        <fullName evidence="1">Uncharacterized protein</fullName>
    </submittedName>
</protein>
<proteinExistence type="predicted"/>
<reference evidence="1 2" key="1">
    <citation type="submission" date="2017-01" db="EMBL/GenBank/DDBJ databases">
        <authorList>
            <person name="Mah S.A."/>
            <person name="Swanson W.J."/>
            <person name="Moy G.W."/>
            <person name="Vacquier V.D."/>
        </authorList>
    </citation>
    <scope>NUCLEOTIDE SEQUENCE [LARGE SCALE GENOMIC DNA]</scope>
    <source>
        <strain evidence="1 2">DSM 11589</strain>
    </source>
</reference>
<name>A0A1N7JM89_9PROT</name>
<dbReference type="Proteomes" id="UP000185678">
    <property type="component" value="Unassembled WGS sequence"/>
</dbReference>
<gene>
    <name evidence="1" type="ORF">SAMN05421779_102380</name>
</gene>
<dbReference type="EMBL" id="FTOA01000002">
    <property type="protein sequence ID" value="SIS50425.1"/>
    <property type="molecule type" value="Genomic_DNA"/>
</dbReference>
<dbReference type="RefSeq" id="WP_076399250.1">
    <property type="nucleotide sequence ID" value="NZ_FTOA01000002.1"/>
</dbReference>
<sequence>MTTAPTETPFLLPLVLQHNPAVARALRAVAADVDQVSDWWGLSGALAGHVADLVAFPGNKSERLMLAAVLVKADYADAACQISPDFWRAWSGLDRRNKRLIMALLEEDLALLDL</sequence>
<organism evidence="1 2">
    <name type="scientific">Insolitispirillum peregrinum</name>
    <dbReference type="NCBI Taxonomy" id="80876"/>
    <lineage>
        <taxon>Bacteria</taxon>
        <taxon>Pseudomonadati</taxon>
        <taxon>Pseudomonadota</taxon>
        <taxon>Alphaproteobacteria</taxon>
        <taxon>Rhodospirillales</taxon>
        <taxon>Novispirillaceae</taxon>
        <taxon>Insolitispirillum</taxon>
    </lineage>
</organism>
<evidence type="ECO:0000313" key="1">
    <source>
        <dbReference type="EMBL" id="SIS50425.1"/>
    </source>
</evidence>
<dbReference type="OrthoDB" id="9950321at2"/>
<dbReference type="AlphaFoldDB" id="A0A1N7JM89"/>
<evidence type="ECO:0000313" key="2">
    <source>
        <dbReference type="Proteomes" id="UP000185678"/>
    </source>
</evidence>